<proteinExistence type="predicted"/>
<comment type="caution">
    <text evidence="1">The sequence shown here is derived from an EMBL/GenBank/DDBJ whole genome shotgun (WGS) entry which is preliminary data.</text>
</comment>
<gene>
    <name evidence="1" type="ORF">AVEN_15356_1</name>
</gene>
<evidence type="ECO:0000313" key="2">
    <source>
        <dbReference type="Proteomes" id="UP000499080"/>
    </source>
</evidence>
<accession>A0A4Y2UH53</accession>
<organism evidence="1 2">
    <name type="scientific">Araneus ventricosus</name>
    <name type="common">Orbweaver spider</name>
    <name type="synonym">Epeira ventricosa</name>
    <dbReference type="NCBI Taxonomy" id="182803"/>
    <lineage>
        <taxon>Eukaryota</taxon>
        <taxon>Metazoa</taxon>
        <taxon>Ecdysozoa</taxon>
        <taxon>Arthropoda</taxon>
        <taxon>Chelicerata</taxon>
        <taxon>Arachnida</taxon>
        <taxon>Araneae</taxon>
        <taxon>Araneomorphae</taxon>
        <taxon>Entelegynae</taxon>
        <taxon>Araneoidea</taxon>
        <taxon>Araneidae</taxon>
        <taxon>Araneus</taxon>
    </lineage>
</organism>
<dbReference type="Proteomes" id="UP000499080">
    <property type="component" value="Unassembled WGS sequence"/>
</dbReference>
<evidence type="ECO:0000313" key="1">
    <source>
        <dbReference type="EMBL" id="GBO10956.1"/>
    </source>
</evidence>
<keyword evidence="2" id="KW-1185">Reference proteome</keyword>
<name>A0A4Y2UH53_ARAVE</name>
<dbReference type="OrthoDB" id="10031901at2759"/>
<dbReference type="AlphaFoldDB" id="A0A4Y2UH53"/>
<protein>
    <submittedName>
        <fullName evidence="1">Uncharacterized protein</fullName>
    </submittedName>
</protein>
<dbReference type="EMBL" id="BGPR01035920">
    <property type="protein sequence ID" value="GBO10956.1"/>
    <property type="molecule type" value="Genomic_DNA"/>
</dbReference>
<reference evidence="1 2" key="1">
    <citation type="journal article" date="2019" name="Sci. Rep.">
        <title>Orb-weaving spider Araneus ventricosus genome elucidates the spidroin gene catalogue.</title>
        <authorList>
            <person name="Kono N."/>
            <person name="Nakamura H."/>
            <person name="Ohtoshi R."/>
            <person name="Moran D.A.P."/>
            <person name="Shinohara A."/>
            <person name="Yoshida Y."/>
            <person name="Fujiwara M."/>
            <person name="Mori M."/>
            <person name="Tomita M."/>
            <person name="Arakawa K."/>
        </authorList>
    </citation>
    <scope>NUCLEOTIDE SEQUENCE [LARGE SCALE GENOMIC DNA]</scope>
</reference>
<sequence>MRTLLECQNVNVFESMFKNYVETLKSDPNSRNLGESINQRYGKQCLGLYYVKDIPLSSKTIHLEVLDRIFHIFAERVGSADGYRSFTDENGEIQKCLGSALCNKI</sequence>